<reference evidence="2 3" key="1">
    <citation type="submission" date="2020-12" db="EMBL/GenBank/DDBJ databases">
        <title>Salegentibacter orientalis sp. nov., isolated from costal sediment.</title>
        <authorList>
            <person name="Lian F.-B."/>
        </authorList>
    </citation>
    <scope>NUCLEOTIDE SEQUENCE [LARGE SCALE GENOMIC DNA]</scope>
    <source>
        <strain evidence="2 3">F60176</strain>
    </source>
</reference>
<name>A0ABS0TC68_9FLAO</name>
<dbReference type="Proteomes" id="UP000635665">
    <property type="component" value="Unassembled WGS sequence"/>
</dbReference>
<proteinExistence type="predicted"/>
<evidence type="ECO:0000313" key="3">
    <source>
        <dbReference type="Proteomes" id="UP000635665"/>
    </source>
</evidence>
<sequence>MNVLYVTNMYPSEATPFEGVFIKEQVEYCHKVYGINYKLFVINRSRHKYLNYFSSIFKIKNVISKGNFDLIHIHFGLAGIFLLLNPLIKVPVIVTFHGSDIISFKKREGLMQKISQMVAARADKIIILNDKMASKLGKYQNKSVKIPCGINTEIFKVTRNNLKNKKLVIGFPSDRNREVKNYPLFKAVVNILLEKGFQIETLEFANFSRVEMAQNLSRLDCLLMTSFSEGSPQIVKEAMVCGVPIVTTRVGDVANLLNGVKNCAVVDSFDACLLAEKVCEILKLAPKDRFTNGSEKITQLALDQEKVCSSIYEVYQSLLVQ</sequence>
<dbReference type="InterPro" id="IPR050194">
    <property type="entry name" value="Glycosyltransferase_grp1"/>
</dbReference>
<keyword evidence="3" id="KW-1185">Reference proteome</keyword>
<comment type="caution">
    <text evidence="2">The sequence shown here is derived from an EMBL/GenBank/DDBJ whole genome shotgun (WGS) entry which is preliminary data.</text>
</comment>
<dbReference type="Pfam" id="PF13692">
    <property type="entry name" value="Glyco_trans_1_4"/>
    <property type="match status" value="1"/>
</dbReference>
<dbReference type="Pfam" id="PF13439">
    <property type="entry name" value="Glyco_transf_4"/>
    <property type="match status" value="1"/>
</dbReference>
<dbReference type="RefSeq" id="WP_198637418.1">
    <property type="nucleotide sequence ID" value="NZ_JAEHNY010000001.1"/>
</dbReference>
<dbReference type="CDD" id="cd03801">
    <property type="entry name" value="GT4_PimA-like"/>
    <property type="match status" value="1"/>
</dbReference>
<dbReference type="EMBL" id="JAEHNY010000001">
    <property type="protein sequence ID" value="MBI6118420.1"/>
    <property type="molecule type" value="Genomic_DNA"/>
</dbReference>
<dbReference type="InterPro" id="IPR028098">
    <property type="entry name" value="Glyco_trans_4-like_N"/>
</dbReference>
<feature type="domain" description="Glycosyltransferase subfamily 4-like N-terminal" evidence="1">
    <location>
        <begin position="42"/>
        <end position="153"/>
    </location>
</feature>
<dbReference type="PANTHER" id="PTHR45947:SF15">
    <property type="entry name" value="TEICHURONIC ACID BIOSYNTHESIS GLYCOSYLTRANSFERASE TUAC-RELATED"/>
    <property type="match status" value="1"/>
</dbReference>
<protein>
    <submittedName>
        <fullName evidence="2">Glycosyltransferase family 4 protein</fullName>
    </submittedName>
</protein>
<dbReference type="PANTHER" id="PTHR45947">
    <property type="entry name" value="SULFOQUINOVOSYL TRANSFERASE SQD2"/>
    <property type="match status" value="1"/>
</dbReference>
<dbReference type="SUPFAM" id="SSF53756">
    <property type="entry name" value="UDP-Glycosyltransferase/glycogen phosphorylase"/>
    <property type="match status" value="1"/>
</dbReference>
<evidence type="ECO:0000259" key="1">
    <source>
        <dbReference type="Pfam" id="PF13439"/>
    </source>
</evidence>
<dbReference type="Gene3D" id="3.40.50.2000">
    <property type="entry name" value="Glycogen Phosphorylase B"/>
    <property type="match status" value="2"/>
</dbReference>
<evidence type="ECO:0000313" key="2">
    <source>
        <dbReference type="EMBL" id="MBI6118420.1"/>
    </source>
</evidence>
<accession>A0ABS0TC68</accession>
<gene>
    <name evidence="2" type="ORF">I6U50_00100</name>
</gene>
<organism evidence="2 3">
    <name type="scientific">Salegentibacter maritimus</name>
    <dbReference type="NCBI Taxonomy" id="2794347"/>
    <lineage>
        <taxon>Bacteria</taxon>
        <taxon>Pseudomonadati</taxon>
        <taxon>Bacteroidota</taxon>
        <taxon>Flavobacteriia</taxon>
        <taxon>Flavobacteriales</taxon>
        <taxon>Flavobacteriaceae</taxon>
        <taxon>Salegentibacter</taxon>
    </lineage>
</organism>